<sequence>MNAPAINARTMTPAIREVVPERKQALEPFRLPCVDRSRASGQRKDSRNPANSTHKIVTAVASHQDDNHIDPWTLDKTGSGIVMR</sequence>
<feature type="region of interest" description="Disordered" evidence="1">
    <location>
        <begin position="33"/>
        <end position="53"/>
    </location>
</feature>
<accession>A0ABP9TII6</accession>
<protein>
    <submittedName>
        <fullName evidence="2">Uncharacterized protein</fullName>
    </submittedName>
</protein>
<dbReference type="Proteomes" id="UP001501257">
    <property type="component" value="Unassembled WGS sequence"/>
</dbReference>
<comment type="caution">
    <text evidence="2">The sequence shown here is derived from an EMBL/GenBank/DDBJ whole genome shotgun (WGS) entry which is preliminary data.</text>
</comment>
<name>A0ABP9TII6_9MICC</name>
<evidence type="ECO:0000313" key="2">
    <source>
        <dbReference type="EMBL" id="GAA5226401.1"/>
    </source>
</evidence>
<proteinExistence type="predicted"/>
<keyword evidence="3" id="KW-1185">Reference proteome</keyword>
<gene>
    <name evidence="2" type="ORF">GCM10025778_09320</name>
</gene>
<evidence type="ECO:0000256" key="1">
    <source>
        <dbReference type="SAM" id="MobiDB-lite"/>
    </source>
</evidence>
<evidence type="ECO:0000313" key="3">
    <source>
        <dbReference type="Proteomes" id="UP001501257"/>
    </source>
</evidence>
<feature type="compositionally biased region" description="Basic and acidic residues" evidence="1">
    <location>
        <begin position="33"/>
        <end position="47"/>
    </location>
</feature>
<dbReference type="EMBL" id="BAABLK010000020">
    <property type="protein sequence ID" value="GAA5226401.1"/>
    <property type="molecule type" value="Genomic_DNA"/>
</dbReference>
<reference evidence="3" key="1">
    <citation type="journal article" date="2019" name="Int. J. Syst. Evol. Microbiol.">
        <title>The Global Catalogue of Microorganisms (GCM) 10K type strain sequencing project: providing services to taxonomists for standard genome sequencing and annotation.</title>
        <authorList>
            <consortium name="The Broad Institute Genomics Platform"/>
            <consortium name="The Broad Institute Genome Sequencing Center for Infectious Disease"/>
            <person name="Wu L."/>
            <person name="Ma J."/>
        </authorList>
    </citation>
    <scope>NUCLEOTIDE SEQUENCE [LARGE SCALE GENOMIC DNA]</scope>
    <source>
        <strain evidence="3">JCM 18952</strain>
    </source>
</reference>
<organism evidence="2 3">
    <name type="scientific">Paeniglutamicibacter antarcticus</name>
    <dbReference type="NCBI Taxonomy" id="494023"/>
    <lineage>
        <taxon>Bacteria</taxon>
        <taxon>Bacillati</taxon>
        <taxon>Actinomycetota</taxon>
        <taxon>Actinomycetes</taxon>
        <taxon>Micrococcales</taxon>
        <taxon>Micrococcaceae</taxon>
        <taxon>Paeniglutamicibacter</taxon>
    </lineage>
</organism>